<reference evidence="1" key="1">
    <citation type="submission" date="2020-05" db="EMBL/GenBank/DDBJ databases">
        <title>Large-scale comparative analyses of tick genomes elucidate their genetic diversity and vector capacities.</title>
        <authorList>
            <person name="Jia N."/>
            <person name="Wang J."/>
            <person name="Shi W."/>
            <person name="Du L."/>
            <person name="Sun Y."/>
            <person name="Zhan W."/>
            <person name="Jiang J."/>
            <person name="Wang Q."/>
            <person name="Zhang B."/>
            <person name="Ji P."/>
            <person name="Sakyi L.B."/>
            <person name="Cui X."/>
            <person name="Yuan T."/>
            <person name="Jiang B."/>
            <person name="Yang W."/>
            <person name="Lam T.T.-Y."/>
            <person name="Chang Q."/>
            <person name="Ding S."/>
            <person name="Wang X."/>
            <person name="Zhu J."/>
            <person name="Ruan X."/>
            <person name="Zhao L."/>
            <person name="Wei J."/>
            <person name="Que T."/>
            <person name="Du C."/>
            <person name="Cheng J."/>
            <person name="Dai P."/>
            <person name="Han X."/>
            <person name="Huang E."/>
            <person name="Gao Y."/>
            <person name="Liu J."/>
            <person name="Shao H."/>
            <person name="Ye R."/>
            <person name="Li L."/>
            <person name="Wei W."/>
            <person name="Wang X."/>
            <person name="Wang C."/>
            <person name="Yang T."/>
            <person name="Huo Q."/>
            <person name="Li W."/>
            <person name="Guo W."/>
            <person name="Chen H."/>
            <person name="Zhou L."/>
            <person name="Ni X."/>
            <person name="Tian J."/>
            <person name="Zhou Y."/>
            <person name="Sheng Y."/>
            <person name="Liu T."/>
            <person name="Pan Y."/>
            <person name="Xia L."/>
            <person name="Li J."/>
            <person name="Zhao F."/>
            <person name="Cao W."/>
        </authorList>
    </citation>
    <scope>NUCLEOTIDE SEQUENCE</scope>
    <source>
        <strain evidence="1">Hyas-2018</strain>
    </source>
</reference>
<evidence type="ECO:0000313" key="2">
    <source>
        <dbReference type="Proteomes" id="UP000821845"/>
    </source>
</evidence>
<protein>
    <submittedName>
        <fullName evidence="1">Uncharacterized protein</fullName>
    </submittedName>
</protein>
<gene>
    <name evidence="1" type="ORF">HPB50_014781</name>
</gene>
<evidence type="ECO:0000313" key="1">
    <source>
        <dbReference type="EMBL" id="KAH6928345.1"/>
    </source>
</evidence>
<sequence>MASGTSQSLTTISEHSADGARQREPLGGDAPNASYHQPPGGPFKHRLSSCGGGSEMTRQALSSPSSPSVPKHETAAAHVEVGSTSLPSPLPSSRQADVVGCFKDVRRLPPVFSCDEDRWSSRSMSRLFSQSTFGYEFDRASLSHHVSSLAGDRHLCAHVCPCQRHTLLMFLVAVLVACVTAVVVDMRWTALAHNRWTQFLADEDFPAVESPVEGNTSALRPAYLSWTTGTGVEPSPRVNEGESFDDWTKWDSPADNVTVAPGVQRETDIATGTAKPSRIEVIRTRGRNRTVASTGGIASLPRRPGTARRRHTRRPGALRRDKKSRPHRNVMSAPIRRPTKHKCGLAFYTYCSTFRHEAYYRHTTRSCVRTITDDVHVCNHSPNRFTSLTECRRKCVHAQLPSDACFEKTLFSWCNRRDVRASWWVFDGRRCRPWSFPKGLCPSVDESDLFGSLDECVRQCSPQEGLGDEERKERCRGPGRGVTCESNVLRFPYFADVSPGTDGRVRCIRASAATLLTHRCLVGSNRFSSDDACKRACVDGATLRRRMKIES</sequence>
<proteinExistence type="predicted"/>
<comment type="caution">
    <text evidence="1">The sequence shown here is derived from an EMBL/GenBank/DDBJ whole genome shotgun (WGS) entry which is preliminary data.</text>
</comment>
<keyword evidence="2" id="KW-1185">Reference proteome</keyword>
<dbReference type="EMBL" id="CM023486">
    <property type="protein sequence ID" value="KAH6928345.1"/>
    <property type="molecule type" value="Genomic_DNA"/>
</dbReference>
<name>A0ACB7S0U3_HYAAI</name>
<organism evidence="1 2">
    <name type="scientific">Hyalomma asiaticum</name>
    <name type="common">Tick</name>
    <dbReference type="NCBI Taxonomy" id="266040"/>
    <lineage>
        <taxon>Eukaryota</taxon>
        <taxon>Metazoa</taxon>
        <taxon>Ecdysozoa</taxon>
        <taxon>Arthropoda</taxon>
        <taxon>Chelicerata</taxon>
        <taxon>Arachnida</taxon>
        <taxon>Acari</taxon>
        <taxon>Parasitiformes</taxon>
        <taxon>Ixodida</taxon>
        <taxon>Ixodoidea</taxon>
        <taxon>Ixodidae</taxon>
        <taxon>Hyalomminae</taxon>
        <taxon>Hyalomma</taxon>
    </lineage>
</organism>
<dbReference type="Proteomes" id="UP000821845">
    <property type="component" value="Chromosome 6"/>
</dbReference>
<accession>A0ACB7S0U3</accession>